<keyword evidence="3" id="KW-1185">Reference proteome</keyword>
<accession>A0A1E5UJD4</accession>
<dbReference type="AlphaFoldDB" id="A0A1E5UJD4"/>
<protein>
    <submittedName>
        <fullName evidence="2">Uncharacterized protein</fullName>
    </submittedName>
</protein>
<sequence length="231" mass="24768">MDHRLSGGVPAVRLGSRLQLSTTFAAESASRRRSARRSSSGPPPALTVDVRVVVRRHFPVAVPGGTRIAEKVAEDIALRRRPSRKLRGPESVERALDDEVLPLVAHRFDRGAVAGARKEICAHVAAACDDPRIARGGASVLVLIDTFACPVVLRPPPHCKPVPQGVACAPENLVARTATQCVDSETTVPAKKVNPYGVIGDRRPKPVVEEVTKPEGLGTMVGWTDSFSIFR</sequence>
<reference evidence="2 3" key="1">
    <citation type="submission" date="2016-09" db="EMBL/GenBank/DDBJ databases">
        <title>The draft genome of Dichanthelium oligosanthes: A C3 panicoid grass species.</title>
        <authorList>
            <person name="Studer A.J."/>
            <person name="Schnable J.C."/>
            <person name="Brutnell T.P."/>
        </authorList>
    </citation>
    <scope>NUCLEOTIDE SEQUENCE [LARGE SCALE GENOMIC DNA]</scope>
    <source>
        <strain evidence="3">cv. Kellogg 1175</strain>
        <tissue evidence="2">Leaf</tissue>
    </source>
</reference>
<proteinExistence type="predicted"/>
<comment type="caution">
    <text evidence="2">The sequence shown here is derived from an EMBL/GenBank/DDBJ whole genome shotgun (WGS) entry which is preliminary data.</text>
</comment>
<organism evidence="2 3">
    <name type="scientific">Dichanthelium oligosanthes</name>
    <dbReference type="NCBI Taxonomy" id="888268"/>
    <lineage>
        <taxon>Eukaryota</taxon>
        <taxon>Viridiplantae</taxon>
        <taxon>Streptophyta</taxon>
        <taxon>Embryophyta</taxon>
        <taxon>Tracheophyta</taxon>
        <taxon>Spermatophyta</taxon>
        <taxon>Magnoliopsida</taxon>
        <taxon>Liliopsida</taxon>
        <taxon>Poales</taxon>
        <taxon>Poaceae</taxon>
        <taxon>PACMAD clade</taxon>
        <taxon>Panicoideae</taxon>
        <taxon>Panicodae</taxon>
        <taxon>Paniceae</taxon>
        <taxon>Dichantheliinae</taxon>
        <taxon>Dichanthelium</taxon>
    </lineage>
</organism>
<gene>
    <name evidence="2" type="ORF">BAE44_0026053</name>
</gene>
<evidence type="ECO:0000313" key="2">
    <source>
        <dbReference type="EMBL" id="OEL12928.1"/>
    </source>
</evidence>
<feature type="region of interest" description="Disordered" evidence="1">
    <location>
        <begin position="25"/>
        <end position="44"/>
    </location>
</feature>
<dbReference type="EMBL" id="LWDX02075332">
    <property type="protein sequence ID" value="OEL12928.1"/>
    <property type="molecule type" value="Genomic_DNA"/>
</dbReference>
<evidence type="ECO:0000313" key="3">
    <source>
        <dbReference type="Proteomes" id="UP000095767"/>
    </source>
</evidence>
<evidence type="ECO:0000256" key="1">
    <source>
        <dbReference type="SAM" id="MobiDB-lite"/>
    </source>
</evidence>
<dbReference type="Proteomes" id="UP000095767">
    <property type="component" value="Unassembled WGS sequence"/>
</dbReference>
<dbReference type="OrthoDB" id="689428at2759"/>
<name>A0A1E5UJD4_9POAL</name>